<dbReference type="RefSeq" id="WP_191595698.1">
    <property type="nucleotide sequence ID" value="NZ_JACYFC010000005.1"/>
</dbReference>
<comment type="caution">
    <text evidence="1">The sequence shown here is derived from an EMBL/GenBank/DDBJ whole genome shotgun (WGS) entry which is preliminary data.</text>
</comment>
<accession>A0ABR8P3E2</accession>
<dbReference type="InterPro" id="IPR036188">
    <property type="entry name" value="FAD/NAD-bd_sf"/>
</dbReference>
<proteinExistence type="predicted"/>
<dbReference type="Gene3D" id="3.90.660.10">
    <property type="match status" value="1"/>
</dbReference>
<evidence type="ECO:0000313" key="1">
    <source>
        <dbReference type="EMBL" id="MBD5772314.1"/>
    </source>
</evidence>
<name>A0ABR8P3E2_9GAMM</name>
<organism evidence="1 2">
    <name type="scientific">Marinomonas colpomeniae</name>
    <dbReference type="NCBI Taxonomy" id="2774408"/>
    <lineage>
        <taxon>Bacteria</taxon>
        <taxon>Pseudomonadati</taxon>
        <taxon>Pseudomonadota</taxon>
        <taxon>Gammaproteobacteria</taxon>
        <taxon>Oceanospirillales</taxon>
        <taxon>Oceanospirillaceae</taxon>
        <taxon>Marinomonas</taxon>
    </lineage>
</organism>
<dbReference type="EMBL" id="JACYFC010000005">
    <property type="protein sequence ID" value="MBD5772314.1"/>
    <property type="molecule type" value="Genomic_DNA"/>
</dbReference>
<dbReference type="Proteomes" id="UP000604161">
    <property type="component" value="Unassembled WGS sequence"/>
</dbReference>
<gene>
    <name evidence="1" type="ORF">IF202_14840</name>
</gene>
<dbReference type="Gene3D" id="3.50.50.60">
    <property type="entry name" value="FAD/NAD(P)-binding domain"/>
    <property type="match status" value="1"/>
</dbReference>
<protein>
    <submittedName>
        <fullName evidence="1">FAD-dependent oxidoreductase</fullName>
    </submittedName>
</protein>
<dbReference type="SUPFAM" id="SSF51905">
    <property type="entry name" value="FAD/NAD(P)-binding domain"/>
    <property type="match status" value="1"/>
</dbReference>
<keyword evidence="2" id="KW-1185">Reference proteome</keyword>
<evidence type="ECO:0000313" key="2">
    <source>
        <dbReference type="Proteomes" id="UP000604161"/>
    </source>
</evidence>
<dbReference type="PANTHER" id="PTHR16128">
    <property type="entry name" value="FAD/NAD(P)-BINDING OXIDOREDUCTASE FAMILY PROTEIN"/>
    <property type="match status" value="1"/>
</dbReference>
<sequence length="336" mass="37706">MSTSKNDKVKTSTFDIAIIGAGLAGSLSAHLLSKSGYKVCVIEKSRGSGGRASSKRITDKIHCDLGAPFIYAHHPESEEILEELVKENVAAPWKQLSKADAQAFVGIPKMSSITRYWLTKATLITETRIHHIEQVNDENGQLLWLLRNDKYQVIVRAKKIIITAPAPQAAMILATQADLAVLLLRASQASKFYQSQWAMWVETKSSDLSALIDLDNSPIVRMIKDNYKPMRNGDDIDRWVIQASAEWTNKHLDVDKKQITQELLQTFSQYTEQRALKHGEPHRWLLSRFLENGGNKPFVWSSEYNIGLAGDWLFQGDAEGALLSALFLTNAIKDDR</sequence>
<dbReference type="PANTHER" id="PTHR16128:SF5">
    <property type="entry name" value="FAD_NAD(P)-BINDING OXIDOREDUCTASE FAMILY PROTEIN"/>
    <property type="match status" value="1"/>
</dbReference>
<dbReference type="Pfam" id="PF13450">
    <property type="entry name" value="NAD_binding_8"/>
    <property type="match status" value="1"/>
</dbReference>
<reference evidence="1 2" key="1">
    <citation type="submission" date="2020-09" db="EMBL/GenBank/DDBJ databases">
        <title>Marinomonas sp. nov., isolated from the cysticercosis algae of Qingdao, China.</title>
        <authorList>
            <person name="Sun X."/>
        </authorList>
    </citation>
    <scope>NUCLEOTIDE SEQUENCE [LARGE SCALE GENOMIC DNA]</scope>
    <source>
        <strain evidence="1 2">SM2066</strain>
    </source>
</reference>